<protein>
    <submittedName>
        <fullName evidence="1">Uncharacterized protein</fullName>
    </submittedName>
</protein>
<evidence type="ECO:0000313" key="1">
    <source>
        <dbReference type="EMBL" id="PHM50748.1"/>
    </source>
</evidence>
<keyword evidence="2" id="KW-1185">Reference proteome</keyword>
<reference evidence="1 2" key="1">
    <citation type="journal article" date="2017" name="Nat. Microbiol.">
        <title>Natural product diversity associated with the nematode symbionts Photorhabdus and Xenorhabdus.</title>
        <authorList>
            <person name="Tobias N.J."/>
            <person name="Wolff H."/>
            <person name="Djahanschiri B."/>
            <person name="Grundmann F."/>
            <person name="Kronenwerth M."/>
            <person name="Shi Y.M."/>
            <person name="Simonyi S."/>
            <person name="Grun P."/>
            <person name="Shapiro-Ilan D."/>
            <person name="Pidot S.J."/>
            <person name="Stinear T.P."/>
            <person name="Ebersberger I."/>
            <person name="Bode H.B."/>
        </authorList>
    </citation>
    <scope>NUCLEOTIDE SEQUENCE [LARGE SCALE GENOMIC DNA]</scope>
    <source>
        <strain evidence="1 2">DSM 17902</strain>
    </source>
</reference>
<comment type="caution">
    <text evidence="1">The sequence shown here is derived from an EMBL/GenBank/DDBJ whole genome shotgun (WGS) entry which is preliminary data.</text>
</comment>
<accession>A0A2D0JWP6</accession>
<evidence type="ECO:0000313" key="2">
    <source>
        <dbReference type="Proteomes" id="UP000221980"/>
    </source>
</evidence>
<dbReference type="AlphaFoldDB" id="A0A2D0JWP6"/>
<dbReference type="Proteomes" id="UP000221980">
    <property type="component" value="Unassembled WGS sequence"/>
</dbReference>
<sequence length="38" mass="4315">MSWLIKELTVFGTLNIMLSKFITVKLSRSVIESNNTIS</sequence>
<gene>
    <name evidence="1" type="ORF">Xmir_00151</name>
</gene>
<organism evidence="1 2">
    <name type="scientific">Xenorhabdus miraniensis</name>
    <dbReference type="NCBI Taxonomy" id="351674"/>
    <lineage>
        <taxon>Bacteria</taxon>
        <taxon>Pseudomonadati</taxon>
        <taxon>Pseudomonadota</taxon>
        <taxon>Gammaproteobacteria</taxon>
        <taxon>Enterobacterales</taxon>
        <taxon>Morganellaceae</taxon>
        <taxon>Xenorhabdus</taxon>
    </lineage>
</organism>
<name>A0A2D0JWP6_9GAMM</name>
<dbReference type="EMBL" id="NITZ01000001">
    <property type="protein sequence ID" value="PHM50748.1"/>
    <property type="molecule type" value="Genomic_DNA"/>
</dbReference>
<proteinExistence type="predicted"/>